<organism evidence="1 2">
    <name type="scientific">Streptosporangium album</name>
    <dbReference type="NCBI Taxonomy" id="47479"/>
    <lineage>
        <taxon>Bacteria</taxon>
        <taxon>Bacillati</taxon>
        <taxon>Actinomycetota</taxon>
        <taxon>Actinomycetes</taxon>
        <taxon>Streptosporangiales</taxon>
        <taxon>Streptosporangiaceae</taxon>
        <taxon>Streptosporangium</taxon>
    </lineage>
</organism>
<evidence type="ECO:0000313" key="1">
    <source>
        <dbReference type="EMBL" id="MBB4940704.1"/>
    </source>
</evidence>
<sequence>MSTETPVPAPDLLGTVRRKPNGRVLAVLWPSPPSKHRWMVTDCWGSCGYETDEAVADWPVVGAVPYSPAAGFPMPAPASAAQGEAKTAGGAS</sequence>
<accession>A0A7W7RYN9</accession>
<reference evidence="1 2" key="1">
    <citation type="submission" date="2020-08" db="EMBL/GenBank/DDBJ databases">
        <title>Sequencing the genomes of 1000 actinobacteria strains.</title>
        <authorList>
            <person name="Klenk H.-P."/>
        </authorList>
    </citation>
    <scope>NUCLEOTIDE SEQUENCE [LARGE SCALE GENOMIC DNA]</scope>
    <source>
        <strain evidence="1 2">DSM 43023</strain>
    </source>
</reference>
<dbReference type="AlphaFoldDB" id="A0A7W7RYN9"/>
<keyword evidence="2" id="KW-1185">Reference proteome</keyword>
<name>A0A7W7RYN9_9ACTN</name>
<proteinExistence type="predicted"/>
<comment type="caution">
    <text evidence="1">The sequence shown here is derived from an EMBL/GenBank/DDBJ whole genome shotgun (WGS) entry which is preliminary data.</text>
</comment>
<protein>
    <submittedName>
        <fullName evidence="1">Uncharacterized protein</fullName>
    </submittedName>
</protein>
<dbReference type="Proteomes" id="UP000534286">
    <property type="component" value="Unassembled WGS sequence"/>
</dbReference>
<evidence type="ECO:0000313" key="2">
    <source>
        <dbReference type="Proteomes" id="UP000534286"/>
    </source>
</evidence>
<dbReference type="RefSeq" id="WP_184756871.1">
    <property type="nucleotide sequence ID" value="NZ_BAABEK010000005.1"/>
</dbReference>
<dbReference type="EMBL" id="JACHJU010000002">
    <property type="protein sequence ID" value="MBB4940704.1"/>
    <property type="molecule type" value="Genomic_DNA"/>
</dbReference>
<gene>
    <name evidence="1" type="ORF">FHR32_005081</name>
</gene>